<organism evidence="6 7">
    <name type="scientific">Streptococcus oricebi</name>
    <dbReference type="NCBI Taxonomy" id="1547447"/>
    <lineage>
        <taxon>Bacteria</taxon>
        <taxon>Bacillati</taxon>
        <taxon>Bacillota</taxon>
        <taxon>Bacilli</taxon>
        <taxon>Lactobacillales</taxon>
        <taxon>Streptococcaceae</taxon>
        <taxon>Streptococcus</taxon>
    </lineage>
</organism>
<dbReference type="PROSITE" id="PS50901">
    <property type="entry name" value="FTSK"/>
    <property type="match status" value="1"/>
</dbReference>
<feature type="binding site" evidence="4">
    <location>
        <begin position="122"/>
        <end position="129"/>
    </location>
    <ligand>
        <name>ATP</name>
        <dbReference type="ChEBI" id="CHEBI:30616"/>
    </ligand>
</feature>
<keyword evidence="6" id="KW-0132">Cell division</keyword>
<keyword evidence="2 4" id="KW-0067">ATP-binding</keyword>
<keyword evidence="6" id="KW-0131">Cell cycle</keyword>
<dbReference type="SMART" id="SM00382">
    <property type="entry name" value="AAA"/>
    <property type="match status" value="1"/>
</dbReference>
<dbReference type="PANTHER" id="PTHR22683">
    <property type="entry name" value="SPORULATION PROTEIN RELATED"/>
    <property type="match status" value="1"/>
</dbReference>
<dbReference type="EMBL" id="PRDG01000009">
    <property type="protein sequence ID" value="MBP2624331.1"/>
    <property type="molecule type" value="Genomic_DNA"/>
</dbReference>
<dbReference type="Proteomes" id="UP001519296">
    <property type="component" value="Unassembled WGS sequence"/>
</dbReference>
<comment type="caution">
    <text evidence="6">The sequence shown here is derived from an EMBL/GenBank/DDBJ whole genome shotgun (WGS) entry which is preliminary data.</text>
</comment>
<name>A0ABS5B662_9STRE</name>
<dbReference type="SUPFAM" id="SSF52540">
    <property type="entry name" value="P-loop containing nucleoside triphosphate hydrolases"/>
    <property type="match status" value="1"/>
</dbReference>
<dbReference type="Gene3D" id="3.40.50.300">
    <property type="entry name" value="P-loop containing nucleotide triphosphate hydrolases"/>
    <property type="match status" value="1"/>
</dbReference>
<evidence type="ECO:0000256" key="3">
    <source>
        <dbReference type="ARBA" id="ARBA00045564"/>
    </source>
</evidence>
<dbReference type="Pfam" id="PF01580">
    <property type="entry name" value="FtsK_SpoIIIE"/>
    <property type="match status" value="1"/>
</dbReference>
<evidence type="ECO:0000313" key="6">
    <source>
        <dbReference type="EMBL" id="MBP2624331.1"/>
    </source>
</evidence>
<feature type="domain" description="FtsK" evidence="5">
    <location>
        <begin position="105"/>
        <end position="291"/>
    </location>
</feature>
<reference evidence="6 7" key="1">
    <citation type="submission" date="2018-02" db="EMBL/GenBank/DDBJ databases">
        <title>Draft genome sequence of Streptococcus oricebi CCUG 70868T type strain.</title>
        <authorList>
            <person name="Mendez V."/>
            <person name="Salva-Serra F."/>
            <person name="Jaen-Luchoro D."/>
            <person name="Gonzales-Siles L."/>
            <person name="Karlsson R."/>
            <person name="Engstrom-Jakobsson H."/>
            <person name="Busquets A."/>
            <person name="Gomila M."/>
            <person name="Pineiro-Iglesias B."/>
            <person name="Bennasar-Figueras A."/>
            <person name="Seeger M."/>
            <person name="Moore E."/>
        </authorList>
    </citation>
    <scope>NUCLEOTIDE SEQUENCE [LARGE SCALE GENOMIC DNA]</scope>
    <source>
        <strain evidence="6 7">CCUG 70868</strain>
    </source>
</reference>
<evidence type="ECO:0000256" key="1">
    <source>
        <dbReference type="ARBA" id="ARBA00022741"/>
    </source>
</evidence>
<dbReference type="GO" id="GO:0051301">
    <property type="term" value="P:cell division"/>
    <property type="evidence" value="ECO:0007669"/>
    <property type="project" value="UniProtKB-KW"/>
</dbReference>
<keyword evidence="1 4" id="KW-0547">Nucleotide-binding</keyword>
<dbReference type="PANTHER" id="PTHR22683:SF1">
    <property type="entry name" value="TYPE VII SECRETION SYSTEM PROTEIN ESSC"/>
    <property type="match status" value="1"/>
</dbReference>
<evidence type="ECO:0000256" key="4">
    <source>
        <dbReference type="PROSITE-ProRule" id="PRU00289"/>
    </source>
</evidence>
<evidence type="ECO:0000256" key="2">
    <source>
        <dbReference type="ARBA" id="ARBA00022840"/>
    </source>
</evidence>
<accession>A0ABS5B662</accession>
<protein>
    <submittedName>
        <fullName evidence="6">Cell division protein FtsK</fullName>
    </submittedName>
</protein>
<dbReference type="InterPro" id="IPR002543">
    <property type="entry name" value="FtsK_dom"/>
</dbReference>
<gene>
    <name evidence="6" type="ORF">C4K46_10450</name>
</gene>
<keyword evidence="7" id="KW-1185">Reference proteome</keyword>
<dbReference type="InterPro" id="IPR027417">
    <property type="entry name" value="P-loop_NTPase"/>
</dbReference>
<proteinExistence type="predicted"/>
<sequence>MEDHTIYLINDIGQYEILNEDLSGLEAAETIREVPTELEAIVDQMDALTQSLGIADLPQPWLPPLAERMTLEEIRPLSFKEAWQSAKQGVSILLGVADIPQEQKQEPVSINLTKDGNVLLYGAPGTGKTTFLQSTAMDLARNYSPEEVVLYLLDFGTNGLAPLGSLPHVADLMLLDQGEKIAKFVRILEQELARRKKLLSDYGVGTMELYRQTSGKEEPTLVILLDSFEAMRDEAFEPALQSLLMRVSREGLSIGVHLVMTAGRQSNLRATLYSNFKHQLTLKQNDSSEVRSIVGSTPLATTMEDIKGRALMKRHEVDVVQFALPVAGHNDIQVVENLRTEAQTMREAWQGSRPSAIPMVPEELEAEVFYASAGVARELAAERLPMGLDMETVQTVSWEPKKGPLAYVAGTEEQMNAMTEHIIKLSQKIDKQVVVLAPPHHLLPDLTAEGVDVLSGAQEVTEMIEALSLKVDERLEAKEDDYLLNVIIYNMAELVNQLDTNTLTQLTKILDRGYRIGYVPIVITTNTLSSRIDVASKYARNLRQGIVSVRLNDQQVVPVTTKPLREPQLDYQVSYLVHDGVAKKMKTIIE</sequence>
<dbReference type="InterPro" id="IPR003593">
    <property type="entry name" value="AAA+_ATPase"/>
</dbReference>
<dbReference type="InterPro" id="IPR050206">
    <property type="entry name" value="FtsK/SpoIIIE/SftA"/>
</dbReference>
<evidence type="ECO:0000259" key="5">
    <source>
        <dbReference type="PROSITE" id="PS50901"/>
    </source>
</evidence>
<evidence type="ECO:0000313" key="7">
    <source>
        <dbReference type="Proteomes" id="UP001519296"/>
    </source>
</evidence>
<comment type="function">
    <text evidence="3">Essential cell division protein that coordinates cell division and chromosome segregation. The N-terminus is involved in assembly of the cell-division machinery. The C-terminus functions as a DNA motor that moves dsDNA in an ATP-dependent manner towards the difSL recombination site, which is located within the replication terminus region. Required for activation of the XerS recombinase, allowing activation of chromosome unlinking by recombination.</text>
</comment>